<comment type="caution">
    <text evidence="4">The sequence shown here is derived from an EMBL/GenBank/DDBJ whole genome shotgun (WGS) entry which is preliminary data.</text>
</comment>
<feature type="transmembrane region" description="Helical" evidence="1">
    <location>
        <begin position="263"/>
        <end position="281"/>
    </location>
</feature>
<dbReference type="CDD" id="cd06225">
    <property type="entry name" value="HAMP"/>
    <property type="match status" value="1"/>
</dbReference>
<keyword evidence="2" id="KW-0732">Signal</keyword>
<feature type="transmembrane region" description="Helical" evidence="1">
    <location>
        <begin position="392"/>
        <end position="412"/>
    </location>
</feature>
<gene>
    <name evidence="4" type="ORF">IAA54_00860</name>
</gene>
<dbReference type="EMBL" id="DVHF01000010">
    <property type="protein sequence ID" value="HIR56198.1"/>
    <property type="molecule type" value="Genomic_DNA"/>
</dbReference>
<organism evidence="4 5">
    <name type="scientific">Candidatus Gallacutalibacter pullicola</name>
    <dbReference type="NCBI Taxonomy" id="2840830"/>
    <lineage>
        <taxon>Bacteria</taxon>
        <taxon>Bacillati</taxon>
        <taxon>Bacillota</taxon>
        <taxon>Clostridia</taxon>
        <taxon>Eubacteriales</taxon>
        <taxon>Candidatus Gallacutalibacter</taxon>
    </lineage>
</organism>
<evidence type="ECO:0000256" key="2">
    <source>
        <dbReference type="SAM" id="SignalP"/>
    </source>
</evidence>
<dbReference type="Pfam" id="PF00672">
    <property type="entry name" value="HAMP"/>
    <property type="match status" value="1"/>
</dbReference>
<dbReference type="AlphaFoldDB" id="A0A9D1J0G6"/>
<evidence type="ECO:0000259" key="3">
    <source>
        <dbReference type="PROSITE" id="PS50885"/>
    </source>
</evidence>
<keyword evidence="1" id="KW-0472">Membrane</keyword>
<evidence type="ECO:0000313" key="4">
    <source>
        <dbReference type="EMBL" id="HIR56198.1"/>
    </source>
</evidence>
<feature type="transmembrane region" description="Helical" evidence="1">
    <location>
        <begin position="424"/>
        <end position="450"/>
    </location>
</feature>
<keyword evidence="1" id="KW-0812">Transmembrane</keyword>
<keyword evidence="1" id="KW-1133">Transmembrane helix</keyword>
<dbReference type="SMART" id="SM00304">
    <property type="entry name" value="HAMP"/>
    <property type="match status" value="1"/>
</dbReference>
<feature type="chain" id="PRO_5039226977" evidence="2">
    <location>
        <begin position="22"/>
        <end position="789"/>
    </location>
</feature>
<dbReference type="GO" id="GO:0016020">
    <property type="term" value="C:membrane"/>
    <property type="evidence" value="ECO:0007669"/>
    <property type="project" value="InterPro"/>
</dbReference>
<evidence type="ECO:0000313" key="5">
    <source>
        <dbReference type="Proteomes" id="UP000886785"/>
    </source>
</evidence>
<proteinExistence type="predicted"/>
<reference evidence="4" key="2">
    <citation type="journal article" date="2021" name="PeerJ">
        <title>Extensive microbial diversity within the chicken gut microbiome revealed by metagenomics and culture.</title>
        <authorList>
            <person name="Gilroy R."/>
            <person name="Ravi A."/>
            <person name="Getino M."/>
            <person name="Pursley I."/>
            <person name="Horton D.L."/>
            <person name="Alikhan N.F."/>
            <person name="Baker D."/>
            <person name="Gharbi K."/>
            <person name="Hall N."/>
            <person name="Watson M."/>
            <person name="Adriaenssens E.M."/>
            <person name="Foster-Nyarko E."/>
            <person name="Jarju S."/>
            <person name="Secka A."/>
            <person name="Antonio M."/>
            <person name="Oren A."/>
            <person name="Chaudhuri R.R."/>
            <person name="La Ragione R."/>
            <person name="Hildebrand F."/>
            <person name="Pallen M.J."/>
        </authorList>
    </citation>
    <scope>NUCLEOTIDE SEQUENCE</scope>
    <source>
        <strain evidence="4">ChiSjej1B19-7085</strain>
    </source>
</reference>
<reference evidence="4" key="1">
    <citation type="submission" date="2020-10" db="EMBL/GenBank/DDBJ databases">
        <authorList>
            <person name="Gilroy R."/>
        </authorList>
    </citation>
    <scope>NUCLEOTIDE SEQUENCE</scope>
    <source>
        <strain evidence="4">ChiSjej1B19-7085</strain>
    </source>
</reference>
<dbReference type="InterPro" id="IPR003660">
    <property type="entry name" value="HAMP_dom"/>
</dbReference>
<accession>A0A9D1J0G6</accession>
<name>A0A9D1J0G6_9FIRM</name>
<sequence length="789" mass="85263">MKKSSFFFAALLILSLFTAFLTDWGMPGDPRNAPSASGEDGTVYFADNDLLFSTVYGLDSTGEAFFFYREFNGFGSSSITQLAVDGESVYFLRETPQNTGDNSLWEPVRVSADGVSEVLGGTLVSGSVSSSLTAPSYVSVIEDGASSVSVLDAADGSVILAKDGFSDFLTLYASYSAGDGSLLVMDAQGAWIRITGSEVVQDSGGMEFPTLPRTVDVPIRIRIACKVVFFGAAAAAAVVVFVLVLLVYLLIRRSRKLAVRLSAAAGFSLLISLVILTGFVFRDSQAARLEERSGSTADAAQQAASAVSAAGAEAILSDAFYEGAEYSLYAGLLSGSRADLLSVRDGTAEVCVSFRHTIGSDLDVYSAAVSDAVRLAVSEKGTETVLIQQDGLSVAAAAPVLSNGVVTGVVVLESSAQDIRLDGLRMLLSLAGMGVLLWLILCGMIALLLWRMTAPLGKLTRQMEEISEGKLKMERLNPTKDELGQMAKAMQEMCMGLSIRDYEVQSTLKSYGRFVPRDLPELLDRASVMEVSFGDVKSITGNIAVLSVVNRDRARAVLEDAPFVDFVNQCFAAANHSVMQQGGYILSSGFEMGAFRLYFPGSAQSCLTSALDLLGGTRQEASGSSPIPRFLMILHRTTFLYGVAGSDEQAFPFLSSNELEFLASYSKNLAEAGSQIVFTHEILPSVPETSHYRYIGYVTDPASGESYKLYELLDAYSELDRNLRLWYDKDFQEAIQLFYRSDFYLARTSFSNILRSCPGDGIAKWYLFACEYYFQSGTDADFQLFSIDP</sequence>
<protein>
    <submittedName>
        <fullName evidence="4">HAMP domain-containing protein</fullName>
    </submittedName>
</protein>
<dbReference type="GO" id="GO:0007165">
    <property type="term" value="P:signal transduction"/>
    <property type="evidence" value="ECO:0007669"/>
    <property type="project" value="InterPro"/>
</dbReference>
<dbReference type="PROSITE" id="PS50885">
    <property type="entry name" value="HAMP"/>
    <property type="match status" value="1"/>
</dbReference>
<dbReference type="SUPFAM" id="SSF158472">
    <property type="entry name" value="HAMP domain-like"/>
    <property type="match status" value="1"/>
</dbReference>
<dbReference type="Gene3D" id="6.10.340.10">
    <property type="match status" value="1"/>
</dbReference>
<evidence type="ECO:0000256" key="1">
    <source>
        <dbReference type="SAM" id="Phobius"/>
    </source>
</evidence>
<dbReference type="Proteomes" id="UP000886785">
    <property type="component" value="Unassembled WGS sequence"/>
</dbReference>
<feature type="signal peptide" evidence="2">
    <location>
        <begin position="1"/>
        <end position="21"/>
    </location>
</feature>
<feature type="transmembrane region" description="Helical" evidence="1">
    <location>
        <begin position="227"/>
        <end position="251"/>
    </location>
</feature>
<feature type="domain" description="HAMP" evidence="3">
    <location>
        <begin position="450"/>
        <end position="502"/>
    </location>
</feature>